<organism evidence="1 2">
    <name type="scientific">Pendulispora albinea</name>
    <dbReference type="NCBI Taxonomy" id="2741071"/>
    <lineage>
        <taxon>Bacteria</taxon>
        <taxon>Pseudomonadati</taxon>
        <taxon>Myxococcota</taxon>
        <taxon>Myxococcia</taxon>
        <taxon>Myxococcales</taxon>
        <taxon>Sorangiineae</taxon>
        <taxon>Pendulisporaceae</taxon>
        <taxon>Pendulispora</taxon>
    </lineage>
</organism>
<proteinExistence type="predicted"/>
<dbReference type="Proteomes" id="UP001370348">
    <property type="component" value="Chromosome"/>
</dbReference>
<keyword evidence="1" id="KW-0808">Transferase</keyword>
<dbReference type="GO" id="GO:0016740">
    <property type="term" value="F:transferase activity"/>
    <property type="evidence" value="ECO:0007669"/>
    <property type="project" value="UniProtKB-KW"/>
</dbReference>
<dbReference type="Pfam" id="PF08843">
    <property type="entry name" value="AbiEii"/>
    <property type="match status" value="1"/>
</dbReference>
<dbReference type="InterPro" id="IPR014942">
    <property type="entry name" value="AbiEii"/>
</dbReference>
<protein>
    <submittedName>
        <fullName evidence="1">Nucleotidyl transferase AbiEii/AbiGii toxin family protein</fullName>
    </submittedName>
</protein>
<dbReference type="EMBL" id="CP089984">
    <property type="protein sequence ID" value="WXB14503.1"/>
    <property type="molecule type" value="Genomic_DNA"/>
</dbReference>
<evidence type="ECO:0000313" key="1">
    <source>
        <dbReference type="EMBL" id="WXB14503.1"/>
    </source>
</evidence>
<accession>A0ABZ2LXC3</accession>
<dbReference type="RefSeq" id="WP_394824124.1">
    <property type="nucleotide sequence ID" value="NZ_CP089984.1"/>
</dbReference>
<gene>
    <name evidence="1" type="ORF">LZC94_42600</name>
</gene>
<sequence length="295" mass="32738">MTRYASSAAFKQALEARLRSSSSSGADFARRRQLLVFHRFLARVVRELGDRVILKGGVVVELRVERGRTTKDIDLRLGGSPVGVLDRLKTAAAFELGDFMIFNVNPDAAHPEITNEGMVYEGQRYRVTCKLAGKPYGQPFGLDVAFADPIFGEPDIVVANNILGFAGVAPPSLRVYPLETHIAEKLHAYTLPRARPNSRVKDLPDIALLAGVREIDGAGLRAAFEQTFSSRKTHALPSVLPEPPRSWAAVYARMVIEDELRWPDISALVQAVETFLNPALAGEVRTWRPSYWSWR</sequence>
<keyword evidence="2" id="KW-1185">Reference proteome</keyword>
<reference evidence="1 2" key="1">
    <citation type="submission" date="2021-12" db="EMBL/GenBank/DDBJ databases">
        <title>Discovery of the Pendulisporaceae a myxobacterial family with distinct sporulation behavior and unique specialized metabolism.</title>
        <authorList>
            <person name="Garcia R."/>
            <person name="Popoff A."/>
            <person name="Bader C.D."/>
            <person name="Loehr J."/>
            <person name="Walesch S."/>
            <person name="Walt C."/>
            <person name="Boldt J."/>
            <person name="Bunk B."/>
            <person name="Haeckl F.J.F.P.J."/>
            <person name="Gunesch A.P."/>
            <person name="Birkelbach J."/>
            <person name="Nuebel U."/>
            <person name="Pietschmann T."/>
            <person name="Bach T."/>
            <person name="Mueller R."/>
        </authorList>
    </citation>
    <scope>NUCLEOTIDE SEQUENCE [LARGE SCALE GENOMIC DNA]</scope>
    <source>
        <strain evidence="1 2">MSr11954</strain>
    </source>
</reference>
<name>A0ABZ2LXC3_9BACT</name>
<evidence type="ECO:0000313" key="2">
    <source>
        <dbReference type="Proteomes" id="UP001370348"/>
    </source>
</evidence>